<feature type="domain" description="Svf1-like N-terminal" evidence="4">
    <location>
        <begin position="46"/>
        <end position="220"/>
    </location>
</feature>
<dbReference type="AlphaFoldDB" id="A0A165D7H4"/>
<dbReference type="SUPFAM" id="SSF159245">
    <property type="entry name" value="AttH-like"/>
    <property type="match status" value="1"/>
</dbReference>
<dbReference type="EMBL" id="KV424073">
    <property type="protein sequence ID" value="KZT52234.1"/>
    <property type="molecule type" value="Genomic_DNA"/>
</dbReference>
<evidence type="ECO:0000256" key="2">
    <source>
        <dbReference type="ARBA" id="ARBA00009069"/>
    </source>
</evidence>
<dbReference type="InterPro" id="IPR051385">
    <property type="entry name" value="Ceramide-binding_SVF1"/>
</dbReference>
<dbReference type="GO" id="GO:0006979">
    <property type="term" value="P:response to oxidative stress"/>
    <property type="evidence" value="ECO:0007669"/>
    <property type="project" value="InterPro"/>
</dbReference>
<dbReference type="InterPro" id="IPR013931">
    <property type="entry name" value="Svf1-like_N"/>
</dbReference>
<proteinExistence type="inferred from homology"/>
<keyword evidence="7" id="KW-1185">Reference proteome</keyword>
<dbReference type="Pfam" id="PF17187">
    <property type="entry name" value="Svf1_C"/>
    <property type="match status" value="1"/>
</dbReference>
<dbReference type="PANTHER" id="PTHR47107:SF1">
    <property type="entry name" value="CERAMIDE-BINDING PROTEIN SVF1-RELATED"/>
    <property type="match status" value="1"/>
</dbReference>
<evidence type="ECO:0000256" key="1">
    <source>
        <dbReference type="ARBA" id="ARBA00004496"/>
    </source>
</evidence>
<evidence type="ECO:0000313" key="7">
    <source>
        <dbReference type="Proteomes" id="UP000076842"/>
    </source>
</evidence>
<dbReference type="Pfam" id="PF08622">
    <property type="entry name" value="Svf1"/>
    <property type="match status" value="1"/>
</dbReference>
<gene>
    <name evidence="6" type="ORF">CALCODRAFT_502528</name>
</gene>
<feature type="domain" description="Svf1-like C-terminal" evidence="5">
    <location>
        <begin position="222"/>
        <end position="424"/>
    </location>
</feature>
<dbReference type="OrthoDB" id="2590239at2759"/>
<accession>A0A165D7H4</accession>
<dbReference type="FunCoup" id="A0A165D7H4">
    <property type="interactions" value="20"/>
</dbReference>
<keyword evidence="3" id="KW-0963">Cytoplasm</keyword>
<dbReference type="Proteomes" id="UP000076842">
    <property type="component" value="Unassembled WGS sequence"/>
</dbReference>
<dbReference type="InParanoid" id="A0A165D7H4"/>
<dbReference type="GO" id="GO:0005737">
    <property type="term" value="C:cytoplasm"/>
    <property type="evidence" value="ECO:0007669"/>
    <property type="project" value="UniProtKB-SubCell"/>
</dbReference>
<protein>
    <submittedName>
        <fullName evidence="6">Oxidative stress survival, Svf1-like protein</fullName>
    </submittedName>
</protein>
<comment type="similarity">
    <text evidence="2">Belongs to the SVF1 family.</text>
</comment>
<evidence type="ECO:0000259" key="4">
    <source>
        <dbReference type="Pfam" id="PF08622"/>
    </source>
</evidence>
<dbReference type="PANTHER" id="PTHR47107">
    <property type="entry name" value="SVF1-LIKE PROTEIN YDR222W-RELATED"/>
    <property type="match status" value="1"/>
</dbReference>
<evidence type="ECO:0000256" key="3">
    <source>
        <dbReference type="ARBA" id="ARBA00022490"/>
    </source>
</evidence>
<name>A0A165D7H4_9BASI</name>
<dbReference type="STRING" id="1353952.A0A165D7H4"/>
<dbReference type="InterPro" id="IPR033394">
    <property type="entry name" value="Svf1-like_C"/>
</dbReference>
<reference evidence="6 7" key="1">
    <citation type="journal article" date="2016" name="Mol. Biol. Evol.">
        <title>Comparative Genomics of Early-Diverging Mushroom-Forming Fungi Provides Insights into the Origins of Lignocellulose Decay Capabilities.</title>
        <authorList>
            <person name="Nagy L.G."/>
            <person name="Riley R."/>
            <person name="Tritt A."/>
            <person name="Adam C."/>
            <person name="Daum C."/>
            <person name="Floudas D."/>
            <person name="Sun H."/>
            <person name="Yadav J.S."/>
            <person name="Pangilinan J."/>
            <person name="Larsson K.H."/>
            <person name="Matsuura K."/>
            <person name="Barry K."/>
            <person name="Labutti K."/>
            <person name="Kuo R."/>
            <person name="Ohm R.A."/>
            <person name="Bhattacharya S.S."/>
            <person name="Shirouzu T."/>
            <person name="Yoshinaga Y."/>
            <person name="Martin F.M."/>
            <person name="Grigoriev I.V."/>
            <person name="Hibbett D.S."/>
        </authorList>
    </citation>
    <scope>NUCLEOTIDE SEQUENCE [LARGE SCALE GENOMIC DNA]</scope>
    <source>
        <strain evidence="6 7">HHB12733</strain>
    </source>
</reference>
<evidence type="ECO:0000259" key="5">
    <source>
        <dbReference type="Pfam" id="PF17187"/>
    </source>
</evidence>
<evidence type="ECO:0000313" key="6">
    <source>
        <dbReference type="EMBL" id="KZT52234.1"/>
    </source>
</evidence>
<sequence length="426" mass="46429">MFKLFGNDEHSLANFHPVTSAFPPSEQFGPLEPKDTEWAQLGGFATETQIWYNVFDNGVFVFCQIIHSSVGLWSPTVQFTCKVYDPASGEQTWKSTNVSKFVTPPPASGSRTYDKRSCQSEKFRVVHTPATATHPEQYRVDATPDNGVQVSLTVERPNDIPGCKIGKGPRGGYSYFGPVDRPDGFVVHRFWPRTTCSGVVMVNGTAYDAKGQGMFVHAIQGMRPNLVAERWNFGHFLSRDGDALGGVSAIMMEFTTTEAYGRRKAEGDKIAGEVKVNVGCVVVGGKLVLCTGETQWADEKEGDKTGVVSRAEHTRTALDKDTGYKAPEAIEWTWKGPALGGEEGEVTARISSDFGNVAKPNGLLEKVDVLGEIPSMIKSVVKYAAGVAAFIYQYFNPATITITLPGKEPQTVQGTLFNEASYISNP</sequence>
<comment type="subcellular location">
    <subcellularLocation>
        <location evidence="1">Cytoplasm</location>
    </subcellularLocation>
</comment>
<organism evidence="6 7">
    <name type="scientific">Calocera cornea HHB12733</name>
    <dbReference type="NCBI Taxonomy" id="1353952"/>
    <lineage>
        <taxon>Eukaryota</taxon>
        <taxon>Fungi</taxon>
        <taxon>Dikarya</taxon>
        <taxon>Basidiomycota</taxon>
        <taxon>Agaricomycotina</taxon>
        <taxon>Dacrymycetes</taxon>
        <taxon>Dacrymycetales</taxon>
        <taxon>Dacrymycetaceae</taxon>
        <taxon>Calocera</taxon>
    </lineage>
</organism>